<comment type="caution">
    <text evidence="2">The sequence shown here is derived from an EMBL/GenBank/DDBJ whole genome shotgun (WGS) entry which is preliminary data.</text>
</comment>
<keyword evidence="3" id="KW-1185">Reference proteome</keyword>
<sequence length="157" mass="17875">MVSIIFLFTSKTISAFSGVSQGQSSDVVSEDNFYPRVRTSEGITNKQHLRHHDRKGGTASSGGIEIHAVGEDRDILSTAATKLAGKVKTNINKLLHWKLTKMEKMYRDQISPGDLAMKYGTKRAQFQKEYRQHYRWRESWKLQRPYRLPGKSSIGTS</sequence>
<evidence type="ECO:0008006" key="4">
    <source>
        <dbReference type="Google" id="ProtNLM"/>
    </source>
</evidence>
<evidence type="ECO:0000313" key="2">
    <source>
        <dbReference type="EMBL" id="OWY99081.1"/>
    </source>
</evidence>
<gene>
    <name evidence="2" type="ORF">PHMEG_00029988</name>
</gene>
<dbReference type="AlphaFoldDB" id="A0A225V164"/>
<protein>
    <recommendedName>
        <fullName evidence="4">RxLR effector protein</fullName>
    </recommendedName>
</protein>
<feature type="signal peptide" evidence="1">
    <location>
        <begin position="1"/>
        <end position="15"/>
    </location>
</feature>
<reference evidence="3" key="1">
    <citation type="submission" date="2017-03" db="EMBL/GenBank/DDBJ databases">
        <title>Phytopthora megakarya and P. palmivora, two closely related causual agents of cacao black pod achieved similar genome size and gene model numbers by different mechanisms.</title>
        <authorList>
            <person name="Ali S."/>
            <person name="Shao J."/>
            <person name="Larry D.J."/>
            <person name="Kronmiller B."/>
            <person name="Shen D."/>
            <person name="Strem M.D."/>
            <person name="Melnick R.L."/>
            <person name="Guiltinan M.J."/>
            <person name="Tyler B.M."/>
            <person name="Meinhardt L.W."/>
            <person name="Bailey B.A."/>
        </authorList>
    </citation>
    <scope>NUCLEOTIDE SEQUENCE [LARGE SCALE GENOMIC DNA]</scope>
    <source>
        <strain evidence="3">zdho120</strain>
    </source>
</reference>
<name>A0A225V164_9STRA</name>
<keyword evidence="1" id="KW-0732">Signal</keyword>
<feature type="chain" id="PRO_5012036414" description="RxLR effector protein" evidence="1">
    <location>
        <begin position="16"/>
        <end position="157"/>
    </location>
</feature>
<evidence type="ECO:0000256" key="1">
    <source>
        <dbReference type="SAM" id="SignalP"/>
    </source>
</evidence>
<dbReference type="OrthoDB" id="143809at2759"/>
<dbReference type="Proteomes" id="UP000198211">
    <property type="component" value="Unassembled WGS sequence"/>
</dbReference>
<proteinExistence type="predicted"/>
<dbReference type="EMBL" id="NBNE01008811">
    <property type="protein sequence ID" value="OWY99081.1"/>
    <property type="molecule type" value="Genomic_DNA"/>
</dbReference>
<organism evidence="2 3">
    <name type="scientific">Phytophthora megakarya</name>
    <dbReference type="NCBI Taxonomy" id="4795"/>
    <lineage>
        <taxon>Eukaryota</taxon>
        <taxon>Sar</taxon>
        <taxon>Stramenopiles</taxon>
        <taxon>Oomycota</taxon>
        <taxon>Peronosporomycetes</taxon>
        <taxon>Peronosporales</taxon>
        <taxon>Peronosporaceae</taxon>
        <taxon>Phytophthora</taxon>
    </lineage>
</organism>
<evidence type="ECO:0000313" key="3">
    <source>
        <dbReference type="Proteomes" id="UP000198211"/>
    </source>
</evidence>
<accession>A0A225V164</accession>